<feature type="compositionally biased region" description="Basic and acidic residues" evidence="1">
    <location>
        <begin position="113"/>
        <end position="128"/>
    </location>
</feature>
<organism evidence="2 3">
    <name type="scientific">Phytophthora nicotianae P10297</name>
    <dbReference type="NCBI Taxonomy" id="1317064"/>
    <lineage>
        <taxon>Eukaryota</taxon>
        <taxon>Sar</taxon>
        <taxon>Stramenopiles</taxon>
        <taxon>Oomycota</taxon>
        <taxon>Peronosporomycetes</taxon>
        <taxon>Peronosporales</taxon>
        <taxon>Peronosporaceae</taxon>
        <taxon>Phytophthora</taxon>
    </lineage>
</organism>
<evidence type="ECO:0000313" key="2">
    <source>
        <dbReference type="EMBL" id="ETP46156.1"/>
    </source>
</evidence>
<feature type="compositionally biased region" description="Basic and acidic residues" evidence="1">
    <location>
        <begin position="82"/>
        <end position="92"/>
    </location>
</feature>
<feature type="non-terminal residue" evidence="2">
    <location>
        <position position="1"/>
    </location>
</feature>
<protein>
    <submittedName>
        <fullName evidence="2">Uncharacterized protein</fullName>
    </submittedName>
</protein>
<name>W2ZGQ1_PHYNI</name>
<sequence>TIVADNGLAECFGGEHGTREKCKLFKRDLKINLTESDVNARVIDYFKCCKTIAEKDPKVLFRLIVDKATELERQYLGLKLQKRETTGRENKSKAKLPQKTKNKLEAPAVKMTAKTDKNKGNARSDSRTKSLCSTKPPPGPCPKCQEMHWLGECPATSESEKEELLKRFGEFLPTADRTVVLNGVLELPYCPDSGSDYTVIGRSHWERLFKLDPEVQEVELEVSVQNQTFGDK</sequence>
<evidence type="ECO:0000313" key="3">
    <source>
        <dbReference type="Proteomes" id="UP000018948"/>
    </source>
</evidence>
<dbReference type="EMBL" id="ANIY01001580">
    <property type="protein sequence ID" value="ETP46156.1"/>
    <property type="molecule type" value="Genomic_DNA"/>
</dbReference>
<dbReference type="OrthoDB" id="126837at2759"/>
<comment type="caution">
    <text evidence="2">The sequence shown here is derived from an EMBL/GenBank/DDBJ whole genome shotgun (WGS) entry which is preliminary data.</text>
</comment>
<feature type="region of interest" description="Disordered" evidence="1">
    <location>
        <begin position="82"/>
        <end position="137"/>
    </location>
</feature>
<dbReference type="AlphaFoldDB" id="W2ZGQ1"/>
<dbReference type="Proteomes" id="UP000018948">
    <property type="component" value="Unassembled WGS sequence"/>
</dbReference>
<reference evidence="2 3" key="1">
    <citation type="submission" date="2013-11" db="EMBL/GenBank/DDBJ databases">
        <title>The Genome Sequence of Phytophthora parasitica P10297.</title>
        <authorList>
            <consortium name="The Broad Institute Genomics Platform"/>
            <person name="Russ C."/>
            <person name="Tyler B."/>
            <person name="Panabieres F."/>
            <person name="Shan W."/>
            <person name="Tripathy S."/>
            <person name="Grunwald N."/>
            <person name="Machado M."/>
            <person name="Johnson C.S."/>
            <person name="Walker B."/>
            <person name="Young S.K."/>
            <person name="Zeng Q."/>
            <person name="Gargeya S."/>
            <person name="Fitzgerald M."/>
            <person name="Haas B."/>
            <person name="Abouelleil A."/>
            <person name="Allen A.W."/>
            <person name="Alvarado L."/>
            <person name="Arachchi H.M."/>
            <person name="Berlin A.M."/>
            <person name="Chapman S.B."/>
            <person name="Gainer-Dewar J."/>
            <person name="Goldberg J."/>
            <person name="Griggs A."/>
            <person name="Gujja S."/>
            <person name="Hansen M."/>
            <person name="Howarth C."/>
            <person name="Imamovic A."/>
            <person name="Ireland A."/>
            <person name="Larimer J."/>
            <person name="McCowan C."/>
            <person name="Murphy C."/>
            <person name="Pearson M."/>
            <person name="Poon T.W."/>
            <person name="Priest M."/>
            <person name="Roberts A."/>
            <person name="Saif S."/>
            <person name="Shea T."/>
            <person name="Sisk P."/>
            <person name="Sykes S."/>
            <person name="Wortman J."/>
            <person name="Nusbaum C."/>
            <person name="Birren B."/>
        </authorList>
    </citation>
    <scope>NUCLEOTIDE SEQUENCE [LARGE SCALE GENOMIC DNA]</scope>
    <source>
        <strain evidence="2 3">P10297</strain>
    </source>
</reference>
<gene>
    <name evidence="2" type="ORF">F442_07556</name>
</gene>
<accession>W2ZGQ1</accession>
<evidence type="ECO:0000256" key="1">
    <source>
        <dbReference type="SAM" id="MobiDB-lite"/>
    </source>
</evidence>
<proteinExistence type="predicted"/>